<dbReference type="HOGENOM" id="CLU_2486507_0_0_1"/>
<evidence type="ECO:0000313" key="1">
    <source>
        <dbReference type="EnsemblPlants" id="Bo03795s010.1"/>
    </source>
</evidence>
<protein>
    <submittedName>
        <fullName evidence="1">Uncharacterized protein</fullName>
    </submittedName>
</protein>
<dbReference type="AlphaFoldDB" id="A0A0D2ZWU6"/>
<dbReference type="Proteomes" id="UP000032141">
    <property type="component" value="Unassembled WGS sequence"/>
</dbReference>
<evidence type="ECO:0000313" key="2">
    <source>
        <dbReference type="Proteomes" id="UP000032141"/>
    </source>
</evidence>
<accession>A0A0D2ZWU6</accession>
<dbReference type="EnsemblPlants" id="Bo03795s010.1">
    <property type="protein sequence ID" value="Bo03795s010.1"/>
    <property type="gene ID" value="Bo03795s010"/>
</dbReference>
<keyword evidence="2" id="KW-1185">Reference proteome</keyword>
<organism evidence="1 2">
    <name type="scientific">Brassica oleracea var. oleracea</name>
    <dbReference type="NCBI Taxonomy" id="109376"/>
    <lineage>
        <taxon>Eukaryota</taxon>
        <taxon>Viridiplantae</taxon>
        <taxon>Streptophyta</taxon>
        <taxon>Embryophyta</taxon>
        <taxon>Tracheophyta</taxon>
        <taxon>Spermatophyta</taxon>
        <taxon>Magnoliopsida</taxon>
        <taxon>eudicotyledons</taxon>
        <taxon>Gunneridae</taxon>
        <taxon>Pentapetalae</taxon>
        <taxon>rosids</taxon>
        <taxon>malvids</taxon>
        <taxon>Brassicales</taxon>
        <taxon>Brassicaceae</taxon>
        <taxon>Brassiceae</taxon>
        <taxon>Brassica</taxon>
    </lineage>
</organism>
<reference evidence="1" key="1">
    <citation type="journal article" date="2014" name="Genome Biol.">
        <title>Transcriptome and methylome profiling reveals relics of genome dominance in the mesopolyploid Brassica oleracea.</title>
        <authorList>
            <person name="Parkin I.A."/>
            <person name="Koh C."/>
            <person name="Tang H."/>
            <person name="Robinson S.J."/>
            <person name="Kagale S."/>
            <person name="Clarke W.E."/>
            <person name="Town C.D."/>
            <person name="Nixon J."/>
            <person name="Krishnakumar V."/>
            <person name="Bidwell S.L."/>
            <person name="Denoeud F."/>
            <person name="Belcram H."/>
            <person name="Links M.G."/>
            <person name="Just J."/>
            <person name="Clarke C."/>
            <person name="Bender T."/>
            <person name="Huebert T."/>
            <person name="Mason A.S."/>
            <person name="Pires J.C."/>
            <person name="Barker G."/>
            <person name="Moore J."/>
            <person name="Walley P.G."/>
            <person name="Manoli S."/>
            <person name="Batley J."/>
            <person name="Edwards D."/>
            <person name="Nelson M.N."/>
            <person name="Wang X."/>
            <person name="Paterson A.H."/>
            <person name="King G."/>
            <person name="Bancroft I."/>
            <person name="Chalhoub B."/>
            <person name="Sharpe A.G."/>
        </authorList>
    </citation>
    <scope>NUCLEOTIDE SEQUENCE [LARGE SCALE GENOMIC DNA]</scope>
    <source>
        <strain evidence="1">cv. TO1000</strain>
    </source>
</reference>
<dbReference type="Gramene" id="Bo03795s010.1">
    <property type="protein sequence ID" value="Bo03795s010.1"/>
    <property type="gene ID" value="Bo03795s010"/>
</dbReference>
<proteinExistence type="predicted"/>
<sequence length="87" mass="9963">MLRTPLLRTHINHGAMMHGDGISLTSRVPAAFQGRGRRGDGVGTVWERFRTFQRGRGRQRFLGTAWLGFGNVSETFRMYSRHNFVKV</sequence>
<name>A0A0D2ZWU6_BRAOL</name>
<reference evidence="1" key="2">
    <citation type="submission" date="2015-06" db="UniProtKB">
        <authorList>
            <consortium name="EnsemblPlants"/>
        </authorList>
    </citation>
    <scope>IDENTIFICATION</scope>
</reference>